<sequence>MYTANEVVRSTQFLVRHGDWRQQQATVSKMTVLEN</sequence>
<organism evidence="1">
    <name type="scientific">Anguilla anguilla</name>
    <name type="common">European freshwater eel</name>
    <name type="synonym">Muraena anguilla</name>
    <dbReference type="NCBI Taxonomy" id="7936"/>
    <lineage>
        <taxon>Eukaryota</taxon>
        <taxon>Metazoa</taxon>
        <taxon>Chordata</taxon>
        <taxon>Craniata</taxon>
        <taxon>Vertebrata</taxon>
        <taxon>Euteleostomi</taxon>
        <taxon>Actinopterygii</taxon>
        <taxon>Neopterygii</taxon>
        <taxon>Teleostei</taxon>
        <taxon>Anguilliformes</taxon>
        <taxon>Anguillidae</taxon>
        <taxon>Anguilla</taxon>
    </lineage>
</organism>
<proteinExistence type="predicted"/>
<reference evidence="1" key="2">
    <citation type="journal article" date="2015" name="Fish Shellfish Immunol.">
        <title>Early steps in the European eel (Anguilla anguilla)-Vibrio vulnificus interaction in the gills: Role of the RtxA13 toxin.</title>
        <authorList>
            <person name="Callol A."/>
            <person name="Pajuelo D."/>
            <person name="Ebbesson L."/>
            <person name="Teles M."/>
            <person name="MacKenzie S."/>
            <person name="Amaro C."/>
        </authorList>
    </citation>
    <scope>NUCLEOTIDE SEQUENCE</scope>
</reference>
<protein>
    <submittedName>
        <fullName evidence="1">Uncharacterized protein</fullName>
    </submittedName>
</protein>
<dbReference type="AlphaFoldDB" id="A0A0E9TTI8"/>
<name>A0A0E9TTI8_ANGAN</name>
<evidence type="ECO:0000313" key="1">
    <source>
        <dbReference type="EMBL" id="JAH56851.1"/>
    </source>
</evidence>
<accession>A0A0E9TTI8</accession>
<dbReference type="EMBL" id="GBXM01051726">
    <property type="protein sequence ID" value="JAH56851.1"/>
    <property type="molecule type" value="Transcribed_RNA"/>
</dbReference>
<reference evidence="1" key="1">
    <citation type="submission" date="2014-11" db="EMBL/GenBank/DDBJ databases">
        <authorList>
            <person name="Amaro Gonzalez C."/>
        </authorList>
    </citation>
    <scope>NUCLEOTIDE SEQUENCE</scope>
</reference>